<dbReference type="Gramene" id="Bo1g105910.1">
    <property type="protein sequence ID" value="Bo1g105910.1"/>
    <property type="gene ID" value="Bo1g105910"/>
</dbReference>
<dbReference type="AlphaFoldDB" id="A0A0D3ABT0"/>
<reference evidence="1" key="2">
    <citation type="submission" date="2015-03" db="UniProtKB">
        <authorList>
            <consortium name="EnsemblPlants"/>
        </authorList>
    </citation>
    <scope>IDENTIFICATION</scope>
</reference>
<organism evidence="1 2">
    <name type="scientific">Brassica oleracea var. oleracea</name>
    <dbReference type="NCBI Taxonomy" id="109376"/>
    <lineage>
        <taxon>Eukaryota</taxon>
        <taxon>Viridiplantae</taxon>
        <taxon>Streptophyta</taxon>
        <taxon>Embryophyta</taxon>
        <taxon>Tracheophyta</taxon>
        <taxon>Spermatophyta</taxon>
        <taxon>Magnoliopsida</taxon>
        <taxon>eudicotyledons</taxon>
        <taxon>Gunneridae</taxon>
        <taxon>Pentapetalae</taxon>
        <taxon>rosids</taxon>
        <taxon>malvids</taxon>
        <taxon>Brassicales</taxon>
        <taxon>Brassicaceae</taxon>
        <taxon>Brassiceae</taxon>
        <taxon>Brassica</taxon>
    </lineage>
</organism>
<dbReference type="Proteomes" id="UP000032141">
    <property type="component" value="Chromosome C1"/>
</dbReference>
<name>A0A0D3ABT0_BRAOL</name>
<accession>A0A0D3ABT0</accession>
<keyword evidence="2" id="KW-1185">Reference proteome</keyword>
<reference evidence="1 2" key="1">
    <citation type="journal article" date="2014" name="Genome Biol.">
        <title>Transcriptome and methylome profiling reveals relics of genome dominance in the mesopolyploid Brassica oleracea.</title>
        <authorList>
            <person name="Parkin I.A."/>
            <person name="Koh C."/>
            <person name="Tang H."/>
            <person name="Robinson S.J."/>
            <person name="Kagale S."/>
            <person name="Clarke W.E."/>
            <person name="Town C.D."/>
            <person name="Nixon J."/>
            <person name="Krishnakumar V."/>
            <person name="Bidwell S.L."/>
            <person name="Denoeud F."/>
            <person name="Belcram H."/>
            <person name="Links M.G."/>
            <person name="Just J."/>
            <person name="Clarke C."/>
            <person name="Bender T."/>
            <person name="Huebert T."/>
            <person name="Mason A.S."/>
            <person name="Pires J.C."/>
            <person name="Barker G."/>
            <person name="Moore J."/>
            <person name="Walley P.G."/>
            <person name="Manoli S."/>
            <person name="Batley J."/>
            <person name="Edwards D."/>
            <person name="Nelson M.N."/>
            <person name="Wang X."/>
            <person name="Paterson A.H."/>
            <person name="King G."/>
            <person name="Bancroft I."/>
            <person name="Chalhoub B."/>
            <person name="Sharpe A.G."/>
        </authorList>
    </citation>
    <scope>NUCLEOTIDE SEQUENCE</scope>
    <source>
        <strain evidence="1 2">cv. TO1000</strain>
    </source>
</reference>
<dbReference type="EnsemblPlants" id="Bo1g105910.1">
    <property type="protein sequence ID" value="Bo1g105910.1"/>
    <property type="gene ID" value="Bo1g105910"/>
</dbReference>
<dbReference type="OMA" id="MAIFKPH"/>
<evidence type="ECO:0000313" key="1">
    <source>
        <dbReference type="EnsemblPlants" id="Bo1g105910.1"/>
    </source>
</evidence>
<protein>
    <submittedName>
        <fullName evidence="1">Uncharacterized protein</fullName>
    </submittedName>
</protein>
<dbReference type="HOGENOM" id="CLU_2545751_0_0_1"/>
<sequence>MAIFKPHNHHPRSLARIPLFSSGLVTVQPSSLFDSLSKTNATKHSQICDLRSSLLQSDLSDRLARKSVQCFYRLFLLIREMTW</sequence>
<evidence type="ECO:0000313" key="2">
    <source>
        <dbReference type="Proteomes" id="UP000032141"/>
    </source>
</evidence>
<proteinExistence type="predicted"/>